<protein>
    <recommendedName>
        <fullName evidence="8">Rhodopsin domain-containing protein</fullName>
    </recommendedName>
</protein>
<dbReference type="PANTHER" id="PTHR33048">
    <property type="entry name" value="PTH11-LIKE INTEGRAL MEMBRANE PROTEIN (AFU_ORTHOLOGUE AFUA_5G11245)"/>
    <property type="match status" value="1"/>
</dbReference>
<dbReference type="PANTHER" id="PTHR33048:SF47">
    <property type="entry name" value="INTEGRAL MEMBRANE PROTEIN-RELATED"/>
    <property type="match status" value="1"/>
</dbReference>
<reference evidence="9" key="1">
    <citation type="journal article" date="2023" name="Mol. Phylogenet. Evol.">
        <title>Genome-scale phylogeny and comparative genomics of the fungal order Sordariales.</title>
        <authorList>
            <person name="Hensen N."/>
            <person name="Bonometti L."/>
            <person name="Westerberg I."/>
            <person name="Brannstrom I.O."/>
            <person name="Guillou S."/>
            <person name="Cros-Aarteil S."/>
            <person name="Calhoun S."/>
            <person name="Haridas S."/>
            <person name="Kuo A."/>
            <person name="Mondo S."/>
            <person name="Pangilinan J."/>
            <person name="Riley R."/>
            <person name="LaButti K."/>
            <person name="Andreopoulos B."/>
            <person name="Lipzen A."/>
            <person name="Chen C."/>
            <person name="Yan M."/>
            <person name="Daum C."/>
            <person name="Ng V."/>
            <person name="Clum A."/>
            <person name="Steindorff A."/>
            <person name="Ohm R.A."/>
            <person name="Martin F."/>
            <person name="Silar P."/>
            <person name="Natvig D.O."/>
            <person name="Lalanne C."/>
            <person name="Gautier V."/>
            <person name="Ament-Velasquez S.L."/>
            <person name="Kruys A."/>
            <person name="Hutchinson M.I."/>
            <person name="Powell A.J."/>
            <person name="Barry K."/>
            <person name="Miller A.N."/>
            <person name="Grigoriev I.V."/>
            <person name="Debuchy R."/>
            <person name="Gladieux P."/>
            <person name="Hiltunen Thoren M."/>
            <person name="Johannesson H."/>
        </authorList>
    </citation>
    <scope>NUCLEOTIDE SEQUENCE</scope>
    <source>
        <strain evidence="9">CBS 532.94</strain>
    </source>
</reference>
<comment type="subcellular location">
    <subcellularLocation>
        <location evidence="1">Membrane</location>
        <topology evidence="1">Multi-pass membrane protein</topology>
    </subcellularLocation>
</comment>
<feature type="transmembrane region" description="Helical" evidence="7">
    <location>
        <begin position="134"/>
        <end position="160"/>
    </location>
</feature>
<evidence type="ECO:0000256" key="6">
    <source>
        <dbReference type="SAM" id="MobiDB-lite"/>
    </source>
</evidence>
<comment type="caution">
    <text evidence="9">The sequence shown here is derived from an EMBL/GenBank/DDBJ whole genome shotgun (WGS) entry which is preliminary data.</text>
</comment>
<dbReference type="Proteomes" id="UP001303760">
    <property type="component" value="Unassembled WGS sequence"/>
</dbReference>
<keyword evidence="4 7" id="KW-0472">Membrane</keyword>
<evidence type="ECO:0000256" key="1">
    <source>
        <dbReference type="ARBA" id="ARBA00004141"/>
    </source>
</evidence>
<gene>
    <name evidence="9" type="ORF">C8A03DRAFT_14885</name>
</gene>
<dbReference type="EMBL" id="MU860086">
    <property type="protein sequence ID" value="KAK4238677.1"/>
    <property type="molecule type" value="Genomic_DNA"/>
</dbReference>
<organism evidence="9 10">
    <name type="scientific">Achaetomium macrosporum</name>
    <dbReference type="NCBI Taxonomy" id="79813"/>
    <lineage>
        <taxon>Eukaryota</taxon>
        <taxon>Fungi</taxon>
        <taxon>Dikarya</taxon>
        <taxon>Ascomycota</taxon>
        <taxon>Pezizomycotina</taxon>
        <taxon>Sordariomycetes</taxon>
        <taxon>Sordariomycetidae</taxon>
        <taxon>Sordariales</taxon>
        <taxon>Chaetomiaceae</taxon>
        <taxon>Achaetomium</taxon>
    </lineage>
</organism>
<evidence type="ECO:0000313" key="9">
    <source>
        <dbReference type="EMBL" id="KAK4238677.1"/>
    </source>
</evidence>
<accession>A0AAN7CCA8</accession>
<evidence type="ECO:0000313" key="10">
    <source>
        <dbReference type="Proteomes" id="UP001303760"/>
    </source>
</evidence>
<keyword evidence="3 7" id="KW-1133">Transmembrane helix</keyword>
<feature type="transmembrane region" description="Helical" evidence="7">
    <location>
        <begin position="100"/>
        <end position="122"/>
    </location>
</feature>
<evidence type="ECO:0000256" key="4">
    <source>
        <dbReference type="ARBA" id="ARBA00023136"/>
    </source>
</evidence>
<evidence type="ECO:0000259" key="8">
    <source>
        <dbReference type="Pfam" id="PF20684"/>
    </source>
</evidence>
<feature type="compositionally biased region" description="Basic and acidic residues" evidence="6">
    <location>
        <begin position="352"/>
        <end position="366"/>
    </location>
</feature>
<sequence>MPSYQDSTSTAGPADGDRSATVVACAAVMTFLATVAVGLRFYVRGKHLRSIKSEDWCILVAMILCIVSAAFMIEATRSGLGRHVGEVSFAGMAGYLKNSYFQTLCYNLSLCFTKLSILLLYLRVLTPENARKVTWATIGIVAIYNAWALAMYLTMCIPLHKMWEGPSVPGYCHPDSVWWALTYLHIVTDFMIFVIPVPVVVGMTLPTRQKAGLLVVFTMGLFVCLISVIRTIFLNQLLYSTDPTWDLVIIANWSSAEINAAVVCACLPTLRPALARAFGPLLDRVFPEQHQSLEYPSDGAPRTIGSMPMNAFGSGQRGNGSGAPARAGSSWPVTDEDSLSLTEAETIGNQHHSKDLDPGRELDVHGHVSGVESSTELVSPPKVHVKG</sequence>
<keyword evidence="10" id="KW-1185">Reference proteome</keyword>
<evidence type="ECO:0000256" key="3">
    <source>
        <dbReference type="ARBA" id="ARBA00022989"/>
    </source>
</evidence>
<feature type="transmembrane region" description="Helical" evidence="7">
    <location>
        <begin position="213"/>
        <end position="233"/>
    </location>
</feature>
<proteinExistence type="inferred from homology"/>
<name>A0AAN7CCA8_9PEZI</name>
<comment type="similarity">
    <text evidence="5">Belongs to the SAT4 family.</text>
</comment>
<feature type="transmembrane region" description="Helical" evidence="7">
    <location>
        <begin position="55"/>
        <end position="73"/>
    </location>
</feature>
<dbReference type="GO" id="GO:0016020">
    <property type="term" value="C:membrane"/>
    <property type="evidence" value="ECO:0007669"/>
    <property type="project" value="UniProtKB-SubCell"/>
</dbReference>
<feature type="region of interest" description="Disordered" evidence="6">
    <location>
        <begin position="292"/>
        <end position="387"/>
    </location>
</feature>
<evidence type="ECO:0000256" key="7">
    <source>
        <dbReference type="SAM" id="Phobius"/>
    </source>
</evidence>
<keyword evidence="2 7" id="KW-0812">Transmembrane</keyword>
<evidence type="ECO:0000256" key="2">
    <source>
        <dbReference type="ARBA" id="ARBA00022692"/>
    </source>
</evidence>
<evidence type="ECO:0000256" key="5">
    <source>
        <dbReference type="ARBA" id="ARBA00038359"/>
    </source>
</evidence>
<dbReference type="InterPro" id="IPR052337">
    <property type="entry name" value="SAT4-like"/>
</dbReference>
<feature type="transmembrane region" description="Helical" evidence="7">
    <location>
        <begin position="180"/>
        <end position="201"/>
    </location>
</feature>
<feature type="domain" description="Rhodopsin" evidence="8">
    <location>
        <begin position="39"/>
        <end position="275"/>
    </location>
</feature>
<reference evidence="9" key="2">
    <citation type="submission" date="2023-05" db="EMBL/GenBank/DDBJ databases">
        <authorList>
            <consortium name="Lawrence Berkeley National Laboratory"/>
            <person name="Steindorff A."/>
            <person name="Hensen N."/>
            <person name="Bonometti L."/>
            <person name="Westerberg I."/>
            <person name="Brannstrom I.O."/>
            <person name="Guillou S."/>
            <person name="Cros-Aarteil S."/>
            <person name="Calhoun S."/>
            <person name="Haridas S."/>
            <person name="Kuo A."/>
            <person name="Mondo S."/>
            <person name="Pangilinan J."/>
            <person name="Riley R."/>
            <person name="Labutti K."/>
            <person name="Andreopoulos B."/>
            <person name="Lipzen A."/>
            <person name="Chen C."/>
            <person name="Yanf M."/>
            <person name="Daum C."/>
            <person name="Ng V."/>
            <person name="Clum A."/>
            <person name="Ohm R."/>
            <person name="Martin F."/>
            <person name="Silar P."/>
            <person name="Natvig D."/>
            <person name="Lalanne C."/>
            <person name="Gautier V."/>
            <person name="Ament-Velasquez S.L."/>
            <person name="Kruys A."/>
            <person name="Hutchinson M.I."/>
            <person name="Powell A.J."/>
            <person name="Barry K."/>
            <person name="Miller A.N."/>
            <person name="Grigoriev I.V."/>
            <person name="Debuchy R."/>
            <person name="Gladieux P."/>
            <person name="Thoren M.H."/>
            <person name="Johannesson H."/>
        </authorList>
    </citation>
    <scope>NUCLEOTIDE SEQUENCE</scope>
    <source>
        <strain evidence="9">CBS 532.94</strain>
    </source>
</reference>
<dbReference type="InterPro" id="IPR049326">
    <property type="entry name" value="Rhodopsin_dom_fungi"/>
</dbReference>
<dbReference type="Pfam" id="PF20684">
    <property type="entry name" value="Fung_rhodopsin"/>
    <property type="match status" value="1"/>
</dbReference>
<dbReference type="AlphaFoldDB" id="A0AAN7CCA8"/>
<feature type="transmembrane region" description="Helical" evidence="7">
    <location>
        <begin position="20"/>
        <end position="43"/>
    </location>
</feature>
<feature type="compositionally biased region" description="Polar residues" evidence="6">
    <location>
        <begin position="339"/>
        <end position="350"/>
    </location>
</feature>